<feature type="chain" id="PRO_5040116020" description="Lysosome-associated membrane glycoprotein 2-like luminal domain-containing protein" evidence="9">
    <location>
        <begin position="26"/>
        <end position="276"/>
    </location>
</feature>
<evidence type="ECO:0000256" key="3">
    <source>
        <dbReference type="ARBA" id="ARBA00022729"/>
    </source>
</evidence>
<proteinExistence type="predicted"/>
<protein>
    <recommendedName>
        <fullName evidence="10">Lysosome-associated membrane glycoprotein 2-like luminal domain-containing protein</fullName>
    </recommendedName>
</protein>
<dbReference type="AlphaFoldDB" id="A0A9N9S496"/>
<evidence type="ECO:0000256" key="4">
    <source>
        <dbReference type="ARBA" id="ARBA00022753"/>
    </source>
</evidence>
<dbReference type="GO" id="GO:0072594">
    <property type="term" value="P:establishment of protein localization to organelle"/>
    <property type="evidence" value="ECO:0007669"/>
    <property type="project" value="TreeGrafter"/>
</dbReference>
<keyword evidence="5 8" id="KW-1133">Transmembrane helix</keyword>
<reference evidence="11" key="1">
    <citation type="submission" date="2022-01" db="EMBL/GenBank/DDBJ databases">
        <authorList>
            <person name="King R."/>
        </authorList>
    </citation>
    <scope>NUCLEOTIDE SEQUENCE</scope>
</reference>
<evidence type="ECO:0000256" key="9">
    <source>
        <dbReference type="SAM" id="SignalP"/>
    </source>
</evidence>
<evidence type="ECO:0000256" key="1">
    <source>
        <dbReference type="ARBA" id="ARBA00004530"/>
    </source>
</evidence>
<dbReference type="Gene3D" id="2.40.160.110">
    <property type="match status" value="1"/>
</dbReference>
<dbReference type="InterPro" id="IPR048528">
    <property type="entry name" value="Lamp2-like_luminal"/>
</dbReference>
<organism evidence="11 12">
    <name type="scientific">Chironomus riparius</name>
    <dbReference type="NCBI Taxonomy" id="315576"/>
    <lineage>
        <taxon>Eukaryota</taxon>
        <taxon>Metazoa</taxon>
        <taxon>Ecdysozoa</taxon>
        <taxon>Arthropoda</taxon>
        <taxon>Hexapoda</taxon>
        <taxon>Insecta</taxon>
        <taxon>Pterygota</taxon>
        <taxon>Neoptera</taxon>
        <taxon>Endopterygota</taxon>
        <taxon>Diptera</taxon>
        <taxon>Nematocera</taxon>
        <taxon>Chironomoidea</taxon>
        <taxon>Chironomidae</taxon>
        <taxon>Chironominae</taxon>
        <taxon>Chironomus</taxon>
    </lineage>
</organism>
<sequence>MKNFQYWNLWHGFAVLGLLIQVTLALQLEGLVTKKPRVSKYTMKPQAPTSSPSSLSFYRVNTTSGNTCILIRTDGLLSIQYRDKLNEDKEADVYLPDNPTLSGTCDNSDESSITMSFKGFVLTMRFEKTPGGERWFVNYVEITYSSSNPLLEHVDRPNLNVKLATPPKTFLFPTPIGKSFECMQEQTIVMYAQDENDKSGHLAKLFLRDTRLQGFMYKAAGQWGPPYVCSATGTYRDESAPFYLGTVLAVACIITVAGYGIWRYMKVKKYQYGTMA</sequence>
<dbReference type="GO" id="GO:0031902">
    <property type="term" value="C:late endosome membrane"/>
    <property type="evidence" value="ECO:0007669"/>
    <property type="project" value="TreeGrafter"/>
</dbReference>
<evidence type="ECO:0000256" key="7">
    <source>
        <dbReference type="ARBA" id="ARBA00023180"/>
    </source>
</evidence>
<name>A0A9N9S496_9DIPT</name>
<evidence type="ECO:0000256" key="6">
    <source>
        <dbReference type="ARBA" id="ARBA00023136"/>
    </source>
</evidence>
<keyword evidence="3 9" id="KW-0732">Signal</keyword>
<dbReference type="InterPro" id="IPR002000">
    <property type="entry name" value="Lysosome-assoc_membr_glycop"/>
</dbReference>
<dbReference type="Proteomes" id="UP001153620">
    <property type="component" value="Chromosome 3"/>
</dbReference>
<dbReference type="GO" id="GO:0005886">
    <property type="term" value="C:plasma membrane"/>
    <property type="evidence" value="ECO:0007669"/>
    <property type="project" value="TreeGrafter"/>
</dbReference>
<keyword evidence="12" id="KW-1185">Reference proteome</keyword>
<dbReference type="PANTHER" id="PTHR11506">
    <property type="entry name" value="LYSOSOME-ASSOCIATED MEMBRANE GLYCOPROTEIN"/>
    <property type="match status" value="1"/>
</dbReference>
<feature type="domain" description="Lysosome-associated membrane glycoprotein 2-like luminal" evidence="10">
    <location>
        <begin position="57"/>
        <end position="190"/>
    </location>
</feature>
<dbReference type="OrthoDB" id="6248302at2759"/>
<keyword evidence="7" id="KW-0325">Glycoprotein</keyword>
<accession>A0A9N9S496</accession>
<evidence type="ECO:0000256" key="8">
    <source>
        <dbReference type="SAM" id="Phobius"/>
    </source>
</evidence>
<evidence type="ECO:0000313" key="12">
    <source>
        <dbReference type="Proteomes" id="UP001153620"/>
    </source>
</evidence>
<keyword evidence="6 8" id="KW-0472">Membrane</keyword>
<keyword evidence="2 8" id="KW-0812">Transmembrane</keyword>
<evidence type="ECO:0000256" key="5">
    <source>
        <dbReference type="ARBA" id="ARBA00022989"/>
    </source>
</evidence>
<dbReference type="Pfam" id="PF01299">
    <property type="entry name" value="Lamp2-like_luminal"/>
    <property type="match status" value="1"/>
</dbReference>
<keyword evidence="4" id="KW-0967">Endosome</keyword>
<gene>
    <name evidence="11" type="ORF">CHIRRI_LOCUS11226</name>
</gene>
<feature type="transmembrane region" description="Helical" evidence="8">
    <location>
        <begin position="242"/>
        <end position="262"/>
    </location>
</feature>
<comment type="subcellular location">
    <subcellularLocation>
        <location evidence="1">Endosome membrane</location>
        <topology evidence="1">Single-pass type I membrane protein</topology>
    </subcellularLocation>
</comment>
<feature type="signal peptide" evidence="9">
    <location>
        <begin position="1"/>
        <end position="25"/>
    </location>
</feature>
<dbReference type="EMBL" id="OU895879">
    <property type="protein sequence ID" value="CAG9808384.1"/>
    <property type="molecule type" value="Genomic_DNA"/>
</dbReference>
<dbReference type="GO" id="GO:0005765">
    <property type="term" value="C:lysosomal membrane"/>
    <property type="evidence" value="ECO:0007669"/>
    <property type="project" value="TreeGrafter"/>
</dbReference>
<reference evidence="11" key="2">
    <citation type="submission" date="2022-10" db="EMBL/GenBank/DDBJ databases">
        <authorList>
            <consortium name="ENA_rothamsted_submissions"/>
            <consortium name="culmorum"/>
            <person name="King R."/>
        </authorList>
    </citation>
    <scope>NUCLEOTIDE SEQUENCE</scope>
</reference>
<evidence type="ECO:0000313" key="11">
    <source>
        <dbReference type="EMBL" id="CAG9808384.1"/>
    </source>
</evidence>
<dbReference type="PANTHER" id="PTHR11506:SF40">
    <property type="entry name" value="LYSOSOME-ASSOCIATED MEMBRANE GLYCOPROTEIN 5"/>
    <property type="match status" value="1"/>
</dbReference>
<evidence type="ECO:0000259" key="10">
    <source>
        <dbReference type="Pfam" id="PF01299"/>
    </source>
</evidence>
<evidence type="ECO:0000256" key="2">
    <source>
        <dbReference type="ARBA" id="ARBA00022692"/>
    </source>
</evidence>